<protein>
    <submittedName>
        <fullName evidence="4">AraC family transcriptional regulator</fullName>
    </submittedName>
</protein>
<organism evidence="4 5">
    <name type="scientific">Candidatus Marinarcus aquaticus</name>
    <dbReference type="NCBI Taxonomy" id="2044504"/>
    <lineage>
        <taxon>Bacteria</taxon>
        <taxon>Pseudomonadati</taxon>
        <taxon>Campylobacterota</taxon>
        <taxon>Epsilonproteobacteria</taxon>
        <taxon>Campylobacterales</taxon>
        <taxon>Arcobacteraceae</taxon>
        <taxon>Candidatus Marinarcus</taxon>
    </lineage>
</organism>
<dbReference type="SMART" id="SM00342">
    <property type="entry name" value="HTH_ARAC"/>
    <property type="match status" value="1"/>
</dbReference>
<keyword evidence="5" id="KW-1185">Reference proteome</keyword>
<keyword evidence="2" id="KW-0804">Transcription</keyword>
<dbReference type="RefSeq" id="WP_128996226.1">
    <property type="nucleotide sequence ID" value="NZ_PDKN01000004.1"/>
</dbReference>
<name>A0A4Q0XQ46_9BACT</name>
<evidence type="ECO:0000256" key="2">
    <source>
        <dbReference type="ARBA" id="ARBA00023163"/>
    </source>
</evidence>
<dbReference type="InterPro" id="IPR053142">
    <property type="entry name" value="PchR_regulatory_protein"/>
</dbReference>
<dbReference type="PANTHER" id="PTHR47893">
    <property type="entry name" value="REGULATORY PROTEIN PCHR"/>
    <property type="match status" value="1"/>
</dbReference>
<dbReference type="InterPro" id="IPR009057">
    <property type="entry name" value="Homeodomain-like_sf"/>
</dbReference>
<dbReference type="SUPFAM" id="SSF46689">
    <property type="entry name" value="Homeodomain-like"/>
    <property type="match status" value="1"/>
</dbReference>
<keyword evidence="1" id="KW-0805">Transcription regulation</keyword>
<dbReference type="GO" id="GO:0043565">
    <property type="term" value="F:sequence-specific DNA binding"/>
    <property type="evidence" value="ECO:0007669"/>
    <property type="project" value="InterPro"/>
</dbReference>
<evidence type="ECO:0000259" key="3">
    <source>
        <dbReference type="PROSITE" id="PS01124"/>
    </source>
</evidence>
<evidence type="ECO:0000256" key="1">
    <source>
        <dbReference type="ARBA" id="ARBA00023015"/>
    </source>
</evidence>
<dbReference type="GO" id="GO:0003700">
    <property type="term" value="F:DNA-binding transcription factor activity"/>
    <property type="evidence" value="ECO:0007669"/>
    <property type="project" value="InterPro"/>
</dbReference>
<reference evidence="4 5" key="1">
    <citation type="submission" date="2017-10" db="EMBL/GenBank/DDBJ databases">
        <title>Genomics of the genus Arcobacter.</title>
        <authorList>
            <person name="Perez-Cataluna A."/>
            <person name="Figueras M.J."/>
        </authorList>
    </citation>
    <scope>NUCLEOTIDE SEQUENCE [LARGE SCALE GENOMIC DNA]</scope>
    <source>
        <strain evidence="4 5">CECT 8987</strain>
    </source>
</reference>
<dbReference type="Gene3D" id="1.10.10.60">
    <property type="entry name" value="Homeodomain-like"/>
    <property type="match status" value="1"/>
</dbReference>
<proteinExistence type="predicted"/>
<dbReference type="PROSITE" id="PS01124">
    <property type="entry name" value="HTH_ARAC_FAMILY_2"/>
    <property type="match status" value="1"/>
</dbReference>
<gene>
    <name evidence="4" type="ORF">CRV04_07535</name>
</gene>
<accession>A0A4Q0XQ46</accession>
<dbReference type="EMBL" id="PDKN01000004">
    <property type="protein sequence ID" value="RXJ57654.1"/>
    <property type="molecule type" value="Genomic_DNA"/>
</dbReference>
<comment type="caution">
    <text evidence="4">The sequence shown here is derived from an EMBL/GenBank/DDBJ whole genome shotgun (WGS) entry which is preliminary data.</text>
</comment>
<dbReference type="AlphaFoldDB" id="A0A4Q0XQ46"/>
<sequence length="318" mass="36915">MSYNLTQEDMSEFMHSASAERDYIINLPHDIGSIVSEKKIVTEDILFFKSNVQTQKNVVMQSHQKMNGLYIGILLDGEVTYKDNLLDHSITLHKNEVKISYINEFDMTTTLGKTSCGIGLFIKNDFLEKNFKEILDLSNYDNKHFSSTTLKYSASNSVILAKELFQSPFKGGLHNLYIQSKILDIIYSEFKELSCYLKDTPSNHIKLTQEDIAALHKAKEIILNSKEFPDILTLSKKVALNEFKLKYGFKKLFHTTPGNMILHQKMLYAKKLLQNSELSINEISNFVGYKHQQSFTTAFVRYFKVRPKDVMKERRYYY</sequence>
<evidence type="ECO:0000313" key="4">
    <source>
        <dbReference type="EMBL" id="RXJ57654.1"/>
    </source>
</evidence>
<dbReference type="InterPro" id="IPR018060">
    <property type="entry name" value="HTH_AraC"/>
</dbReference>
<dbReference type="PANTHER" id="PTHR47893:SF1">
    <property type="entry name" value="REGULATORY PROTEIN PCHR"/>
    <property type="match status" value="1"/>
</dbReference>
<dbReference type="Pfam" id="PF12833">
    <property type="entry name" value="HTH_18"/>
    <property type="match status" value="1"/>
</dbReference>
<feature type="domain" description="HTH araC/xylS-type" evidence="3">
    <location>
        <begin position="231"/>
        <end position="313"/>
    </location>
</feature>
<dbReference type="Proteomes" id="UP000290657">
    <property type="component" value="Unassembled WGS sequence"/>
</dbReference>
<dbReference type="OrthoDB" id="5342385at2"/>
<evidence type="ECO:0000313" key="5">
    <source>
        <dbReference type="Proteomes" id="UP000290657"/>
    </source>
</evidence>